<keyword evidence="4 6" id="KW-1133">Transmembrane helix</keyword>
<evidence type="ECO:0000313" key="9">
    <source>
        <dbReference type="EMBL" id="SFT51228.1"/>
    </source>
</evidence>
<gene>
    <name evidence="9" type="ORF">SAMN05444141_101962</name>
</gene>
<reference evidence="10" key="1">
    <citation type="submission" date="2016-10" db="EMBL/GenBank/DDBJ databases">
        <authorList>
            <person name="Varghese N."/>
            <person name="Submissions S."/>
        </authorList>
    </citation>
    <scope>NUCLEOTIDE SEQUENCE [LARGE SCALE GENOMIC DNA]</scope>
    <source>
        <strain evidence="10">DSM 17465</strain>
    </source>
</reference>
<feature type="domain" description="ABC3 transporter permease C-terminal" evidence="7">
    <location>
        <begin position="264"/>
        <end position="377"/>
    </location>
</feature>
<feature type="transmembrane region" description="Helical" evidence="6">
    <location>
        <begin position="23"/>
        <end position="43"/>
    </location>
</feature>
<evidence type="ECO:0000256" key="3">
    <source>
        <dbReference type="ARBA" id="ARBA00022692"/>
    </source>
</evidence>
<feature type="transmembrane region" description="Helical" evidence="6">
    <location>
        <begin position="258"/>
        <end position="279"/>
    </location>
</feature>
<feature type="domain" description="MacB-like periplasmic core" evidence="8">
    <location>
        <begin position="26"/>
        <end position="222"/>
    </location>
</feature>
<evidence type="ECO:0000256" key="1">
    <source>
        <dbReference type="ARBA" id="ARBA00004651"/>
    </source>
</evidence>
<evidence type="ECO:0000259" key="7">
    <source>
        <dbReference type="Pfam" id="PF02687"/>
    </source>
</evidence>
<dbReference type="AlphaFoldDB" id="A0A1I6YLU0"/>
<keyword evidence="2" id="KW-1003">Cell membrane</keyword>
<dbReference type="InterPro" id="IPR050250">
    <property type="entry name" value="Macrolide_Exporter_MacB"/>
</dbReference>
<evidence type="ECO:0000256" key="6">
    <source>
        <dbReference type="SAM" id="Phobius"/>
    </source>
</evidence>
<dbReference type="RefSeq" id="WP_167369199.1">
    <property type="nucleotide sequence ID" value="NZ_FPBD01000001.1"/>
</dbReference>
<dbReference type="Proteomes" id="UP000183371">
    <property type="component" value="Unassembled WGS sequence"/>
</dbReference>
<proteinExistence type="predicted"/>
<dbReference type="Pfam" id="PF12704">
    <property type="entry name" value="MacB_PCD"/>
    <property type="match status" value="1"/>
</dbReference>
<evidence type="ECO:0000256" key="2">
    <source>
        <dbReference type="ARBA" id="ARBA00022475"/>
    </source>
</evidence>
<comment type="subcellular location">
    <subcellularLocation>
        <location evidence="1">Cell membrane</location>
        <topology evidence="1">Multi-pass membrane protein</topology>
    </subcellularLocation>
</comment>
<dbReference type="PANTHER" id="PTHR30572:SF15">
    <property type="entry name" value="ABC TRANSPORTER PERMEASE"/>
    <property type="match status" value="1"/>
</dbReference>
<sequence length="388" mass="41328">MQSFVSQTTAITRMNLRGLSGRLTLTAATIMCVALVVGTLLGLNALSEGLRFSLGNSGAADVVLIMRGGSQSELNSEVSREQVQVLQSAVNTSTISPEVSLIVDGWRKSDNKRANIGLRGISAAGIAMRDGIEVTQGRWPQVGTAELVVGNSVARTYQNMEVGDTITFGTTAWTIVGIFQANGSMSESEIWGDLTAVQNFFNRTDQVQSVRLKLSDPTAFADLSNFNETDPRLLLSIQTEKAYFARQAVKSSDLVQKLAWPLTTLMAIGAIIGVLNIVMSSVAKRTTEIGTYRVLGFARSAICVGLILEYLAICFVAGLLGGGVVYLLLDGFQASALANGVTNIGYTLRFSHEGLLQGLMLATTIGFFGAICPAIIVSLRSPISNLTK</sequence>
<protein>
    <submittedName>
        <fullName evidence="9">Putative ABC transport system permease protein</fullName>
    </submittedName>
</protein>
<keyword evidence="5 6" id="KW-0472">Membrane</keyword>
<keyword evidence="10" id="KW-1185">Reference proteome</keyword>
<dbReference type="PANTHER" id="PTHR30572">
    <property type="entry name" value="MEMBRANE COMPONENT OF TRANSPORTER-RELATED"/>
    <property type="match status" value="1"/>
</dbReference>
<evidence type="ECO:0000256" key="5">
    <source>
        <dbReference type="ARBA" id="ARBA00023136"/>
    </source>
</evidence>
<dbReference type="InterPro" id="IPR025857">
    <property type="entry name" value="MacB_PCD"/>
</dbReference>
<feature type="transmembrane region" description="Helical" evidence="6">
    <location>
        <begin position="355"/>
        <end position="379"/>
    </location>
</feature>
<accession>A0A1I6YLU0</accession>
<evidence type="ECO:0000313" key="10">
    <source>
        <dbReference type="Proteomes" id="UP000183371"/>
    </source>
</evidence>
<keyword evidence="3 6" id="KW-0812">Transmembrane</keyword>
<dbReference type="GO" id="GO:0022857">
    <property type="term" value="F:transmembrane transporter activity"/>
    <property type="evidence" value="ECO:0007669"/>
    <property type="project" value="TreeGrafter"/>
</dbReference>
<feature type="transmembrane region" description="Helical" evidence="6">
    <location>
        <begin position="300"/>
        <end position="329"/>
    </location>
</feature>
<evidence type="ECO:0000256" key="4">
    <source>
        <dbReference type="ARBA" id="ARBA00022989"/>
    </source>
</evidence>
<dbReference type="InterPro" id="IPR003838">
    <property type="entry name" value="ABC3_permease_C"/>
</dbReference>
<organism evidence="9 10">
    <name type="scientific">Pseudovibrio denitrificans</name>
    <dbReference type="NCBI Taxonomy" id="258256"/>
    <lineage>
        <taxon>Bacteria</taxon>
        <taxon>Pseudomonadati</taxon>
        <taxon>Pseudomonadota</taxon>
        <taxon>Alphaproteobacteria</taxon>
        <taxon>Hyphomicrobiales</taxon>
        <taxon>Stappiaceae</taxon>
        <taxon>Pseudovibrio</taxon>
    </lineage>
</organism>
<dbReference type="Pfam" id="PF02687">
    <property type="entry name" value="FtsX"/>
    <property type="match status" value="1"/>
</dbReference>
<name>A0A1I6YLU0_9HYPH</name>
<dbReference type="GO" id="GO:0005886">
    <property type="term" value="C:plasma membrane"/>
    <property type="evidence" value="ECO:0007669"/>
    <property type="project" value="UniProtKB-SubCell"/>
</dbReference>
<dbReference type="EMBL" id="FPBD01000001">
    <property type="protein sequence ID" value="SFT51228.1"/>
    <property type="molecule type" value="Genomic_DNA"/>
</dbReference>
<evidence type="ECO:0000259" key="8">
    <source>
        <dbReference type="Pfam" id="PF12704"/>
    </source>
</evidence>